<reference evidence="1" key="1">
    <citation type="journal article" date="2021" name="Proc. Natl. Acad. Sci. U.S.A.">
        <title>A Catalog of Tens of Thousands of Viruses from Human Metagenomes Reveals Hidden Associations with Chronic Diseases.</title>
        <authorList>
            <person name="Tisza M.J."/>
            <person name="Buck C.B."/>
        </authorList>
    </citation>
    <scope>NUCLEOTIDE SEQUENCE</scope>
    <source>
        <strain evidence="1">Ctj495</strain>
    </source>
</reference>
<evidence type="ECO:0000313" key="1">
    <source>
        <dbReference type="EMBL" id="DAD68104.1"/>
    </source>
</evidence>
<proteinExistence type="predicted"/>
<protein>
    <submittedName>
        <fullName evidence="1">Uncharacterized protein</fullName>
    </submittedName>
</protein>
<name>A0A8S5LDR6_9CAUD</name>
<dbReference type="EMBL" id="BK014692">
    <property type="protein sequence ID" value="DAD68104.1"/>
    <property type="molecule type" value="Genomic_DNA"/>
</dbReference>
<accession>A0A8S5LDR6</accession>
<organism evidence="1">
    <name type="scientific">Siphoviridae sp. ctj495</name>
    <dbReference type="NCBI Taxonomy" id="2823592"/>
    <lineage>
        <taxon>Viruses</taxon>
        <taxon>Duplodnaviria</taxon>
        <taxon>Heunggongvirae</taxon>
        <taxon>Uroviricota</taxon>
        <taxon>Caudoviricetes</taxon>
    </lineage>
</organism>
<sequence length="65" mass="7705">MVAFYLVAIFPSHWPFFHVTEVTDDTHHTYCGQKSGHLGVTRIVDFSLELQRKVTMWPFLVKYIY</sequence>